<keyword evidence="1" id="KW-0472">Membrane</keyword>
<name>A0A5F1ZXH5_9LEPT</name>
<dbReference type="EMBL" id="RQER01000007">
    <property type="protein sequence ID" value="TGK00069.1"/>
    <property type="molecule type" value="Genomic_DNA"/>
</dbReference>
<gene>
    <name evidence="2" type="ORF">EHO57_12290</name>
    <name evidence="3" type="ORF">EHQ53_04425</name>
</gene>
<keyword evidence="1" id="KW-0812">Transmembrane</keyword>
<evidence type="ECO:0000313" key="2">
    <source>
        <dbReference type="EMBL" id="TGK00069.1"/>
    </source>
</evidence>
<evidence type="ECO:0000313" key="5">
    <source>
        <dbReference type="Proteomes" id="UP000297946"/>
    </source>
</evidence>
<dbReference type="AlphaFoldDB" id="A0A5F1ZXH5"/>
<proteinExistence type="predicted"/>
<dbReference type="Proteomes" id="UP000297946">
    <property type="component" value="Unassembled WGS sequence"/>
</dbReference>
<accession>A0A5F1ZXH5</accession>
<dbReference type="OrthoDB" id="341547at2"/>
<reference evidence="3" key="1">
    <citation type="submission" date="2018-10" db="EMBL/GenBank/DDBJ databases">
        <authorList>
            <person name="Vincent A.T."/>
            <person name="Schiettekatte O."/>
            <person name="Bourhy P."/>
            <person name="Veyrier F.J."/>
            <person name="Picardeau M."/>
        </authorList>
    </citation>
    <scope>NUCLEOTIDE SEQUENCE</scope>
    <source>
        <strain evidence="3">201702690</strain>
    </source>
</reference>
<evidence type="ECO:0000256" key="1">
    <source>
        <dbReference type="SAM" id="Phobius"/>
    </source>
</evidence>
<dbReference type="InterPro" id="IPR011990">
    <property type="entry name" value="TPR-like_helical_dom_sf"/>
</dbReference>
<comment type="caution">
    <text evidence="2">The sequence shown here is derived from an EMBL/GenBank/DDBJ whole genome shotgun (WGS) entry which is preliminary data.</text>
</comment>
<reference evidence="4 5" key="2">
    <citation type="journal article" date="2019" name="PLoS Negl. Trop. Dis.">
        <title>Revisiting the worldwide diversity of Leptospira species in the environment.</title>
        <authorList>
            <person name="Vincent A.T."/>
            <person name="Schiettekatte O."/>
            <person name="Bourhy P."/>
            <person name="Veyrier F.J."/>
            <person name="Picardeau M."/>
        </authorList>
    </citation>
    <scope>NUCLEOTIDE SEQUENCE [LARGE SCALE GENOMIC DNA]</scope>
    <source>
        <strain evidence="4">201702690</strain>
        <strain evidence="2 5">SSW18</strain>
    </source>
</reference>
<dbReference type="RefSeq" id="WP_135643519.1">
    <property type="nucleotide sequence ID" value="NZ_RQER01000007.1"/>
</dbReference>
<evidence type="ECO:0000313" key="3">
    <source>
        <dbReference type="EMBL" id="TGL42703.1"/>
    </source>
</evidence>
<dbReference type="EMBL" id="RQGC01000002">
    <property type="protein sequence ID" value="TGL42703.1"/>
    <property type="molecule type" value="Genomic_DNA"/>
</dbReference>
<dbReference type="Proteomes" id="UP000297273">
    <property type="component" value="Unassembled WGS sequence"/>
</dbReference>
<feature type="transmembrane region" description="Helical" evidence="1">
    <location>
        <begin position="42"/>
        <end position="59"/>
    </location>
</feature>
<dbReference type="SUPFAM" id="SSF48452">
    <property type="entry name" value="TPR-like"/>
    <property type="match status" value="1"/>
</dbReference>
<dbReference type="SMART" id="SM00028">
    <property type="entry name" value="TPR"/>
    <property type="match status" value="2"/>
</dbReference>
<evidence type="ECO:0000313" key="4">
    <source>
        <dbReference type="Proteomes" id="UP000297273"/>
    </source>
</evidence>
<protein>
    <recommendedName>
        <fullName evidence="6">Tetratricopeptide repeat protein</fullName>
    </recommendedName>
</protein>
<keyword evidence="1" id="KW-1133">Transmembrane helix</keyword>
<organism evidence="2 5">
    <name type="scientific">Leptospira langatensis</name>
    <dbReference type="NCBI Taxonomy" id="2484983"/>
    <lineage>
        <taxon>Bacteria</taxon>
        <taxon>Pseudomonadati</taxon>
        <taxon>Spirochaetota</taxon>
        <taxon>Spirochaetia</taxon>
        <taxon>Leptospirales</taxon>
        <taxon>Leptospiraceae</taxon>
        <taxon>Leptospira</taxon>
    </lineage>
</organism>
<keyword evidence="4" id="KW-1185">Reference proteome</keyword>
<evidence type="ECO:0008006" key="6">
    <source>
        <dbReference type="Google" id="ProtNLM"/>
    </source>
</evidence>
<dbReference type="Gene3D" id="1.25.40.10">
    <property type="entry name" value="Tetratricopeptide repeat domain"/>
    <property type="match status" value="1"/>
</dbReference>
<dbReference type="InterPro" id="IPR019734">
    <property type="entry name" value="TPR_rpt"/>
</dbReference>
<sequence length="245" mass="27651">MKRFEPKTGASIKDLDPYADLTGAERAFAILFSKIGEHKKEVLFGLAVLFVTVVSVVGWNEYRAEQFRKGTIAIERLEKELAQNPMMELTDKIKKYEAVASTYSSPSLDLRLAKTLGDLYARNGEFQKAADKLEYAGKKIDELPEAKAYYFYLAGNYRESANQFAEAETDYFTASSLLGNRRNVSGFYAWSLYQAGRLKLKNGKKAEALELLKKVLEQEISSPSEEFKSVKELSTYLLLKNSQGN</sequence>